<name>A0ABN5R801_YERPU</name>
<gene>
    <name evidence="2" type="ORF">EGX47_13675</name>
</gene>
<protein>
    <submittedName>
        <fullName evidence="2">Uncharacterized protein</fullName>
    </submittedName>
</protein>
<evidence type="ECO:0000313" key="2">
    <source>
        <dbReference type="EMBL" id="AYW92240.1"/>
    </source>
</evidence>
<reference evidence="2" key="1">
    <citation type="submission" date="2018-11" db="EMBL/GenBank/DDBJ databases">
        <title>FDA dAtabase for Regulatory Grade micrObial Sequences (FDA-ARGOS): Supporting development and validation of Infectious Disease Dx tests.</title>
        <authorList>
            <person name="Bliska J."/>
            <person name="Cleland M.-M."/>
            <person name="Tallon L."/>
            <person name="Sadzewicz L."/>
            <person name="Zhao X."/>
            <person name="Vavikolanu K."/>
            <person name="Mehta A."/>
            <person name="Aluvathingal J."/>
            <person name="Nadendla S."/>
            <person name="Yan Y."/>
            <person name="Sichtig H."/>
        </authorList>
    </citation>
    <scope>NUCLEOTIDE SEQUENCE [LARGE SCALE GENOMIC DNA]</scope>
    <source>
        <strain evidence="2">FDAARGOS_581</strain>
    </source>
</reference>
<sequence>MPKLTPSAMDSGETKSIQQNKKTKKQKNKKTKKGVLFYQYPSIRFIAIQLKLMLPAQSLKTFPYGYTNQQSIAMLYTIPALILRLS</sequence>
<feature type="region of interest" description="Disordered" evidence="1">
    <location>
        <begin position="1"/>
        <end position="31"/>
    </location>
</feature>
<accession>A0ABN5R801</accession>
<organism evidence="2 3">
    <name type="scientific">Yersinia pseudotuberculosis</name>
    <dbReference type="NCBI Taxonomy" id="633"/>
    <lineage>
        <taxon>Bacteria</taxon>
        <taxon>Pseudomonadati</taxon>
        <taxon>Pseudomonadota</taxon>
        <taxon>Gammaproteobacteria</taxon>
        <taxon>Enterobacterales</taxon>
        <taxon>Yersiniaceae</taxon>
        <taxon>Yersinia</taxon>
    </lineage>
</organism>
<dbReference type="RefSeq" id="WP_024063156.1">
    <property type="nucleotide sequence ID" value="NZ_AP031360.1"/>
</dbReference>
<dbReference type="GeneID" id="49788077"/>
<proteinExistence type="predicted"/>
<dbReference type="EMBL" id="CP033713">
    <property type="protein sequence ID" value="AYW92240.1"/>
    <property type="molecule type" value="Genomic_DNA"/>
</dbReference>
<evidence type="ECO:0000313" key="3">
    <source>
        <dbReference type="Proteomes" id="UP000268669"/>
    </source>
</evidence>
<keyword evidence="3" id="KW-1185">Reference proteome</keyword>
<evidence type="ECO:0000256" key="1">
    <source>
        <dbReference type="SAM" id="MobiDB-lite"/>
    </source>
</evidence>
<dbReference type="Proteomes" id="UP000268669">
    <property type="component" value="Chromosome"/>
</dbReference>
<feature type="compositionally biased region" description="Basic residues" evidence="1">
    <location>
        <begin position="21"/>
        <end position="31"/>
    </location>
</feature>